<feature type="region of interest" description="Disordered" evidence="7">
    <location>
        <begin position="959"/>
        <end position="1005"/>
    </location>
</feature>
<reference evidence="10 11" key="1">
    <citation type="submission" date="2024-02" db="EMBL/GenBank/DDBJ databases">
        <authorList>
            <person name="Chen Y."/>
            <person name="Shah S."/>
            <person name="Dougan E. K."/>
            <person name="Thang M."/>
            <person name="Chan C."/>
        </authorList>
    </citation>
    <scope>NUCLEOTIDE SEQUENCE [LARGE SCALE GENOMIC DNA]</scope>
</reference>
<protein>
    <recommendedName>
        <fullName evidence="3">Superoxide dismutase [Fe]</fullName>
        <ecNumber evidence="2">1.15.1.1</ecNumber>
    </recommendedName>
</protein>
<dbReference type="SUPFAM" id="SSF46609">
    <property type="entry name" value="Fe,Mn superoxide dismutase (SOD), N-terminal domain"/>
    <property type="match status" value="1"/>
</dbReference>
<dbReference type="PROSITE" id="PS50072">
    <property type="entry name" value="CSA_PPIASE_2"/>
    <property type="match status" value="1"/>
</dbReference>
<dbReference type="SUPFAM" id="SSF54719">
    <property type="entry name" value="Fe,Mn superoxide dismutase (SOD), C-terminal domain"/>
    <property type="match status" value="1"/>
</dbReference>
<dbReference type="PROSITE" id="PS00170">
    <property type="entry name" value="CSA_PPIASE_1"/>
    <property type="match status" value="1"/>
</dbReference>
<keyword evidence="4" id="KW-0479">Metal-binding</keyword>
<feature type="region of interest" description="Disordered" evidence="7">
    <location>
        <begin position="1616"/>
        <end position="1650"/>
    </location>
</feature>
<dbReference type="Gene3D" id="1.10.287.990">
    <property type="entry name" value="Fe,Mn superoxide dismutase (SOD) domain"/>
    <property type="match status" value="1"/>
</dbReference>
<dbReference type="Gene3D" id="2.40.100.10">
    <property type="entry name" value="Cyclophilin-like"/>
    <property type="match status" value="1"/>
</dbReference>
<dbReference type="PROSITE" id="PS00088">
    <property type="entry name" value="SOD_MN"/>
    <property type="match status" value="1"/>
</dbReference>
<evidence type="ECO:0000313" key="11">
    <source>
        <dbReference type="Proteomes" id="UP001642484"/>
    </source>
</evidence>
<feature type="region of interest" description="Disordered" evidence="7">
    <location>
        <begin position="1112"/>
        <end position="1146"/>
    </location>
</feature>
<dbReference type="Pfam" id="PF00639">
    <property type="entry name" value="Rotamase"/>
    <property type="match status" value="1"/>
</dbReference>
<feature type="compositionally biased region" description="Basic and acidic residues" evidence="7">
    <location>
        <begin position="989"/>
        <end position="1005"/>
    </location>
</feature>
<organism evidence="10 11">
    <name type="scientific">Durusdinium trenchii</name>
    <dbReference type="NCBI Taxonomy" id="1381693"/>
    <lineage>
        <taxon>Eukaryota</taxon>
        <taxon>Sar</taxon>
        <taxon>Alveolata</taxon>
        <taxon>Dinophyceae</taxon>
        <taxon>Suessiales</taxon>
        <taxon>Symbiodiniaceae</taxon>
        <taxon>Durusdinium</taxon>
    </lineage>
</organism>
<dbReference type="Pfam" id="PF00160">
    <property type="entry name" value="Pro_isomerase"/>
    <property type="match status" value="1"/>
</dbReference>
<keyword evidence="11" id="KW-1185">Reference proteome</keyword>
<gene>
    <name evidence="10" type="ORF">CCMP2556_LOCUS52297</name>
</gene>
<proteinExistence type="inferred from homology"/>
<dbReference type="Pfam" id="PF02777">
    <property type="entry name" value="Sod_Fe_C"/>
    <property type="match status" value="1"/>
</dbReference>
<dbReference type="InterPro" id="IPR002130">
    <property type="entry name" value="Cyclophilin-type_PPIase_dom"/>
</dbReference>
<evidence type="ECO:0000256" key="1">
    <source>
        <dbReference type="ARBA" id="ARBA00008714"/>
    </source>
</evidence>
<dbReference type="InterPro" id="IPR036314">
    <property type="entry name" value="SOD_C_sf"/>
</dbReference>
<keyword evidence="5" id="KW-0560">Oxidoreductase</keyword>
<evidence type="ECO:0000256" key="4">
    <source>
        <dbReference type="ARBA" id="ARBA00022723"/>
    </source>
</evidence>
<feature type="region of interest" description="Disordered" evidence="7">
    <location>
        <begin position="95"/>
        <end position="181"/>
    </location>
</feature>
<dbReference type="InterPro" id="IPR029000">
    <property type="entry name" value="Cyclophilin-like_dom_sf"/>
</dbReference>
<dbReference type="InterPro" id="IPR046357">
    <property type="entry name" value="PPIase_dom_sf"/>
</dbReference>
<dbReference type="InterPro" id="IPR000297">
    <property type="entry name" value="PPIase_PpiC"/>
</dbReference>
<feature type="domain" description="PpiC" evidence="9">
    <location>
        <begin position="751"/>
        <end position="850"/>
    </location>
</feature>
<feature type="compositionally biased region" description="Pro residues" evidence="7">
    <location>
        <begin position="1624"/>
        <end position="1638"/>
    </location>
</feature>
<dbReference type="InterPro" id="IPR019832">
    <property type="entry name" value="Mn/Fe_SOD_C"/>
</dbReference>
<dbReference type="PRINTS" id="PR00153">
    <property type="entry name" value="CSAPPISMRASE"/>
</dbReference>
<dbReference type="Proteomes" id="UP001642484">
    <property type="component" value="Unassembled WGS sequence"/>
</dbReference>
<evidence type="ECO:0000256" key="6">
    <source>
        <dbReference type="PROSITE-ProRule" id="PRU00278"/>
    </source>
</evidence>
<feature type="compositionally biased region" description="Basic and acidic residues" evidence="7">
    <location>
        <begin position="232"/>
        <end position="244"/>
    </location>
</feature>
<dbReference type="Gene3D" id="3.55.40.20">
    <property type="entry name" value="Iron/manganese superoxide dismutase, C-terminal domain"/>
    <property type="match status" value="1"/>
</dbReference>
<feature type="compositionally biased region" description="Basic and acidic residues" evidence="7">
    <location>
        <begin position="478"/>
        <end position="488"/>
    </location>
</feature>
<evidence type="ECO:0000256" key="3">
    <source>
        <dbReference type="ARBA" id="ARBA00014767"/>
    </source>
</evidence>
<dbReference type="Gene3D" id="3.10.50.40">
    <property type="match status" value="1"/>
</dbReference>
<keyword evidence="6" id="KW-0697">Rotamase</keyword>
<dbReference type="InterPro" id="IPR036324">
    <property type="entry name" value="Mn/Fe_SOD_N_sf"/>
</dbReference>
<dbReference type="InterPro" id="IPR019831">
    <property type="entry name" value="Mn/Fe_SOD_N"/>
</dbReference>
<dbReference type="EC" id="1.15.1.1" evidence="2"/>
<feature type="region of interest" description="Disordered" evidence="7">
    <location>
        <begin position="196"/>
        <end position="267"/>
    </location>
</feature>
<feature type="compositionally biased region" description="Basic residues" evidence="7">
    <location>
        <begin position="205"/>
        <end position="215"/>
    </location>
</feature>
<feature type="region of interest" description="Disordered" evidence="7">
    <location>
        <begin position="1561"/>
        <end position="1604"/>
    </location>
</feature>
<accession>A0ABP0SKH6</accession>
<dbReference type="SUPFAM" id="SSF50891">
    <property type="entry name" value="Cyclophilin-like"/>
    <property type="match status" value="1"/>
</dbReference>
<keyword evidence="6" id="KW-0413">Isomerase</keyword>
<dbReference type="PROSITE" id="PS50198">
    <property type="entry name" value="PPIC_PPIASE_2"/>
    <property type="match status" value="1"/>
</dbReference>
<dbReference type="SUPFAM" id="SSF54534">
    <property type="entry name" value="FKBP-like"/>
    <property type="match status" value="1"/>
</dbReference>
<dbReference type="CDD" id="cd01926">
    <property type="entry name" value="cyclophilin_ABH_like"/>
    <property type="match status" value="1"/>
</dbReference>
<feature type="compositionally biased region" description="Low complexity" evidence="7">
    <location>
        <begin position="959"/>
        <end position="969"/>
    </location>
</feature>
<evidence type="ECO:0000259" key="8">
    <source>
        <dbReference type="PROSITE" id="PS50072"/>
    </source>
</evidence>
<dbReference type="InterPro" id="IPR019833">
    <property type="entry name" value="Mn/Fe_SOD_BS"/>
</dbReference>
<dbReference type="InterPro" id="IPR020892">
    <property type="entry name" value="Cyclophilin-type_PPIase_CS"/>
</dbReference>
<evidence type="ECO:0000259" key="9">
    <source>
        <dbReference type="PROSITE" id="PS50198"/>
    </source>
</evidence>
<dbReference type="EMBL" id="CAXAMN010027783">
    <property type="protein sequence ID" value="CAK9112901.1"/>
    <property type="molecule type" value="Genomic_DNA"/>
</dbReference>
<dbReference type="Pfam" id="PF00081">
    <property type="entry name" value="Sod_Fe_N"/>
    <property type="match status" value="1"/>
</dbReference>
<name>A0ABP0SKH6_9DINO</name>
<feature type="region of interest" description="Disordered" evidence="7">
    <location>
        <begin position="461"/>
        <end position="489"/>
    </location>
</feature>
<sequence>MKQVKEALAAKLKRPEVTRNGRMVVENPSGELLPVPDGQRLGGKRQVFMVGITLSPAPASPAPRGAAAAGTAQDVQRFVTPLSYRLGGPERGWAWGPGELKESGGGMKRNKENSEAPPSPVDEIGWMQGTVIRDNPEGVLSAASGTESKDGWLRTQENESQSTGIEAEDAGSPRLSDPECLTASKSACRMITPLELSRKTDVQRRGAKGKAKAKALPRPNVPKPGKPGIGARADRKTTAGEAPERSIGTSGAGENCGTTRIVPPVPDLSASMPLASPRGAYTVSVPIAYASRMPRRAPLRQGWELQTGASKMHGLNYYSDSEEEKEVQDSTAATEELPAERQVHHAHPPDQAVPDAAVAAAPNRTVDADARDAVRPLDGSASFGEIIDAWIQRSARTGDGPPPEYKAEIMEVYDNAPPEGQEQMRRDMLEMVLNMDNEDNEDNEAPEELQVQGVPDASLDEAEMPSARSGVRSGSPADRPRGQVEEQARVAAEQKAAVLARMGVEPSAPPVPEKPLEKNVVQVFFEIAVDGAWIGRIEFDLFADVVPRTVENFRCLCSGEMGRSSKTKQRLSFEGSTFHRIIPSFMCQGGDFTRGDGTGGESIYGEKFEDENFQLKHKKGCLSMANAGPNSNGSQFFICLDATPHLDGKHVVFGEVVQGFEVVEKMETLGSRSGRVAKKVTIMSCGQMNADDTAPAAKCPRQIDVAPAARLTPAEDNGGGLGLLGLLKEADAQRAQAPSIAVETVVHDAEAEEVHVLHILRKHKESRKPKNRGGQPITCSKLQAEQYLEEIANQLVGLSGEELRARFADLARSDSDCASAKKGGDYGRFGRGQRELAFEDAAFGLQAWQLQHASILCAVLLGAIVRRSIACPLTARARLERSEPLTAVVASPRAAAVVAVPGMARGARAQKGSPRRRIADFKPLLKELFEDEPEAQSAQQLQNQIEQLQKLQKLLQRQQEGLKQQQKAQSYQPAHRDAASPRGGSKVPKSNDAEPKATRDRPLNLGEAKELLKAFREIASSKEFQRTLGNIHKQGPDSVQKMQPIFIAQSFNRTMAMYDFPLTTEGYQDMARGIGKHAWNVHVKAQAHEVERLLRMPPGAFFGIPGEPGQEIDSVQSGFHPEPEYPPLEPDPPKPKAAGRPAAPKPAPSKMGLVTFVQVVARHAVDNVEVQVPIAGTPTMARRFRGAALLVAAMLLCCWHCSFVSPQGASRREMAAGLATGLVGLLSESARAYDLPDLPYAYDALEPSIDKATMEFHHDKHHLTYVTNINKAMEGKSQPPLVELQKSAIKDGAAFRNSGGGAYNHNFFWLEMAPTGKGGKPSEKLSKAIDDSFGSMDDFKAKFEAAGAPGARFGSGWVWLVVTDDKKLAITSTPNQDNPLMDGVEGTAGIPILGCDVWEHAYYLKYQYRRPDYIKAWWDVVNWDQVSAWYEDALGGKAPTADSATSAAALSGRKTSSSFNLKLGFEANVRVELPQNATFYDCKQAISKLLGRDARVSIDMRRRRRGDHAMMAVRPFRRGRDEILRKGRLVQKKGGLYSAYKAGDDDFVGETRQVLVLGADLQTVQPDEPMPPVHPYADVGRPPSRPLKGESDDEGPPRPQPYSVRSRVHEELEAAPRVNDLPQTPMPPPPPQLQPKPTPKPKPKPVPRPPQEYEITIKHAVEPGEVQLKIWSNWTFAAVRDALAKKLRREEIQKRARFLAEPSILDLDDEIVGWTHEGHRREELMLLGVELVEQEVSSGPVSVELTRKLLEEFEKACAQEEVQAQLQKLIDRQKLSGCRVRVLLPAGLNTHTQ</sequence>
<evidence type="ECO:0000256" key="2">
    <source>
        <dbReference type="ARBA" id="ARBA00012682"/>
    </source>
</evidence>
<comment type="caution">
    <text evidence="10">The sequence shown here is derived from an EMBL/GenBank/DDBJ whole genome shotgun (WGS) entry which is preliminary data.</text>
</comment>
<evidence type="ECO:0000256" key="5">
    <source>
        <dbReference type="ARBA" id="ARBA00023002"/>
    </source>
</evidence>
<dbReference type="PANTHER" id="PTHR43595:SF2">
    <property type="entry name" value="SMALL RIBOSOMAL SUBUNIT PROTEIN MS42"/>
    <property type="match status" value="1"/>
</dbReference>
<feature type="domain" description="PPIase cyclophilin-type" evidence="8">
    <location>
        <begin position="524"/>
        <end position="687"/>
    </location>
</feature>
<dbReference type="PANTHER" id="PTHR43595">
    <property type="entry name" value="37S RIBOSOMAL PROTEIN S26, MITOCHONDRIAL"/>
    <property type="match status" value="1"/>
</dbReference>
<comment type="similarity">
    <text evidence="1">Belongs to the iron/manganese superoxide dismutase family.</text>
</comment>
<evidence type="ECO:0000313" key="10">
    <source>
        <dbReference type="EMBL" id="CAK9112901.1"/>
    </source>
</evidence>
<feature type="region of interest" description="Disordered" evidence="7">
    <location>
        <begin position="314"/>
        <end position="355"/>
    </location>
</feature>
<evidence type="ECO:0000256" key="7">
    <source>
        <dbReference type="SAM" id="MobiDB-lite"/>
    </source>
</evidence>